<dbReference type="Proteomes" id="UP000829196">
    <property type="component" value="Unassembled WGS sequence"/>
</dbReference>
<sequence length="54" mass="6331">MFFPMGNFHVPTTILDVAENVENFGTSNWFESIRKFLVNEFNAITKKKNQEVIH</sequence>
<gene>
    <name evidence="1" type="ORF">KFK09_002357</name>
</gene>
<name>A0A8T3C6V4_DENNO</name>
<comment type="caution">
    <text evidence="1">The sequence shown here is derived from an EMBL/GenBank/DDBJ whole genome shotgun (WGS) entry which is preliminary data.</text>
</comment>
<keyword evidence="2" id="KW-1185">Reference proteome</keyword>
<organism evidence="1 2">
    <name type="scientific">Dendrobium nobile</name>
    <name type="common">Orchid</name>
    <dbReference type="NCBI Taxonomy" id="94219"/>
    <lineage>
        <taxon>Eukaryota</taxon>
        <taxon>Viridiplantae</taxon>
        <taxon>Streptophyta</taxon>
        <taxon>Embryophyta</taxon>
        <taxon>Tracheophyta</taxon>
        <taxon>Spermatophyta</taxon>
        <taxon>Magnoliopsida</taxon>
        <taxon>Liliopsida</taxon>
        <taxon>Asparagales</taxon>
        <taxon>Orchidaceae</taxon>
        <taxon>Epidendroideae</taxon>
        <taxon>Malaxideae</taxon>
        <taxon>Dendrobiinae</taxon>
        <taxon>Dendrobium</taxon>
    </lineage>
</organism>
<proteinExistence type="predicted"/>
<dbReference type="SMR" id="A0A8T3C6V4"/>
<dbReference type="EMBL" id="JAGYWB010000003">
    <property type="protein sequence ID" value="KAI0526766.1"/>
    <property type="molecule type" value="Genomic_DNA"/>
</dbReference>
<dbReference type="AlphaFoldDB" id="A0A8T3C6V4"/>
<accession>A0A8T3C6V4</accession>
<evidence type="ECO:0000313" key="2">
    <source>
        <dbReference type="Proteomes" id="UP000829196"/>
    </source>
</evidence>
<protein>
    <submittedName>
        <fullName evidence="1">Uncharacterized protein</fullName>
    </submittedName>
</protein>
<reference evidence="1" key="1">
    <citation type="journal article" date="2022" name="Front. Genet.">
        <title>Chromosome-Scale Assembly of the Dendrobium nobile Genome Provides Insights Into the Molecular Mechanism of the Biosynthesis of the Medicinal Active Ingredient of Dendrobium.</title>
        <authorList>
            <person name="Xu Q."/>
            <person name="Niu S.-C."/>
            <person name="Li K.-L."/>
            <person name="Zheng P.-J."/>
            <person name="Zhang X.-J."/>
            <person name="Jia Y."/>
            <person name="Liu Y."/>
            <person name="Niu Y.-X."/>
            <person name="Yu L.-H."/>
            <person name="Chen D.-F."/>
            <person name="Zhang G.-Q."/>
        </authorList>
    </citation>
    <scope>NUCLEOTIDE SEQUENCE</scope>
    <source>
        <tissue evidence="1">Leaf</tissue>
    </source>
</reference>
<evidence type="ECO:0000313" key="1">
    <source>
        <dbReference type="EMBL" id="KAI0526766.1"/>
    </source>
</evidence>